<dbReference type="Pfam" id="PF04720">
    <property type="entry name" value="PDDEXK_6"/>
    <property type="match status" value="1"/>
</dbReference>
<dbReference type="PANTHER" id="PTHR31579">
    <property type="entry name" value="OS03G0796600 PROTEIN"/>
    <property type="match status" value="1"/>
</dbReference>
<reference evidence="1 4" key="2">
    <citation type="journal article" date="2014" name="BMC Genomics">
        <title>An improved genome release (version Mt4.0) for the model legume Medicago truncatula.</title>
        <authorList>
            <person name="Tang H."/>
            <person name="Krishnakumar V."/>
            <person name="Bidwell S."/>
            <person name="Rosen B."/>
            <person name="Chan A."/>
            <person name="Zhou S."/>
            <person name="Gentzbittel L."/>
            <person name="Childs K.L."/>
            <person name="Yandell M."/>
            <person name="Gundlach H."/>
            <person name="Mayer K.F."/>
            <person name="Schwartz D.C."/>
            <person name="Town C.D."/>
        </authorList>
    </citation>
    <scope>GENOME REANNOTATION</scope>
    <source>
        <strain evidence="3 4">cv. Jemalong A17</strain>
    </source>
</reference>
<organism evidence="1 4">
    <name type="scientific">Medicago truncatula</name>
    <name type="common">Barrel medic</name>
    <name type="synonym">Medicago tribuloides</name>
    <dbReference type="NCBI Taxonomy" id="3880"/>
    <lineage>
        <taxon>Eukaryota</taxon>
        <taxon>Viridiplantae</taxon>
        <taxon>Streptophyta</taxon>
        <taxon>Embryophyta</taxon>
        <taxon>Tracheophyta</taxon>
        <taxon>Spermatophyta</taxon>
        <taxon>Magnoliopsida</taxon>
        <taxon>eudicotyledons</taxon>
        <taxon>Gunneridae</taxon>
        <taxon>Pentapetalae</taxon>
        <taxon>rosids</taxon>
        <taxon>fabids</taxon>
        <taxon>Fabales</taxon>
        <taxon>Fabaceae</taxon>
        <taxon>Papilionoideae</taxon>
        <taxon>50 kb inversion clade</taxon>
        <taxon>NPAAA clade</taxon>
        <taxon>Hologalegina</taxon>
        <taxon>IRL clade</taxon>
        <taxon>Trifolieae</taxon>
        <taxon>Medicago</taxon>
    </lineage>
</organism>
<reference evidence="1 4" key="1">
    <citation type="journal article" date="2011" name="Nature">
        <title>The Medicago genome provides insight into the evolution of rhizobial symbioses.</title>
        <authorList>
            <person name="Young N.D."/>
            <person name="Debelle F."/>
            <person name="Oldroyd G.E."/>
            <person name="Geurts R."/>
            <person name="Cannon S.B."/>
            <person name="Udvardi M.K."/>
            <person name="Benedito V.A."/>
            <person name="Mayer K.F."/>
            <person name="Gouzy J."/>
            <person name="Schoof H."/>
            <person name="Van de Peer Y."/>
            <person name="Proost S."/>
            <person name="Cook D.R."/>
            <person name="Meyers B.C."/>
            <person name="Spannagl M."/>
            <person name="Cheung F."/>
            <person name="De Mita S."/>
            <person name="Krishnakumar V."/>
            <person name="Gundlach H."/>
            <person name="Zhou S."/>
            <person name="Mudge J."/>
            <person name="Bharti A.K."/>
            <person name="Murray J.D."/>
            <person name="Naoumkina M.A."/>
            <person name="Rosen B."/>
            <person name="Silverstein K.A."/>
            <person name="Tang H."/>
            <person name="Rombauts S."/>
            <person name="Zhao P.X."/>
            <person name="Zhou P."/>
            <person name="Barbe V."/>
            <person name="Bardou P."/>
            <person name="Bechner M."/>
            <person name="Bellec A."/>
            <person name="Berger A."/>
            <person name="Berges H."/>
            <person name="Bidwell S."/>
            <person name="Bisseling T."/>
            <person name="Choisne N."/>
            <person name="Couloux A."/>
            <person name="Denny R."/>
            <person name="Deshpande S."/>
            <person name="Dai X."/>
            <person name="Doyle J.J."/>
            <person name="Dudez A.M."/>
            <person name="Farmer A.D."/>
            <person name="Fouteau S."/>
            <person name="Franken C."/>
            <person name="Gibelin C."/>
            <person name="Gish J."/>
            <person name="Goldstein S."/>
            <person name="Gonzalez A.J."/>
            <person name="Green P.J."/>
            <person name="Hallab A."/>
            <person name="Hartog M."/>
            <person name="Hua A."/>
            <person name="Humphray S.J."/>
            <person name="Jeong D.H."/>
            <person name="Jing Y."/>
            <person name="Jocker A."/>
            <person name="Kenton S.M."/>
            <person name="Kim D.J."/>
            <person name="Klee K."/>
            <person name="Lai H."/>
            <person name="Lang C."/>
            <person name="Lin S."/>
            <person name="Macmil S.L."/>
            <person name="Magdelenat G."/>
            <person name="Matthews L."/>
            <person name="McCorrison J."/>
            <person name="Monaghan E.L."/>
            <person name="Mun J.H."/>
            <person name="Najar F.Z."/>
            <person name="Nicholson C."/>
            <person name="Noirot C."/>
            <person name="O'Bleness M."/>
            <person name="Paule C.R."/>
            <person name="Poulain J."/>
            <person name="Prion F."/>
            <person name="Qin B."/>
            <person name="Qu C."/>
            <person name="Retzel E.F."/>
            <person name="Riddle C."/>
            <person name="Sallet E."/>
            <person name="Samain S."/>
            <person name="Samson N."/>
            <person name="Sanders I."/>
            <person name="Saurat O."/>
            <person name="Scarpelli C."/>
            <person name="Schiex T."/>
            <person name="Segurens B."/>
            <person name="Severin A.J."/>
            <person name="Sherrier D.J."/>
            <person name="Shi R."/>
            <person name="Sims S."/>
            <person name="Singer S.R."/>
            <person name="Sinharoy S."/>
            <person name="Sterck L."/>
            <person name="Viollet A."/>
            <person name="Wang B.B."/>
            <person name="Wang K."/>
            <person name="Wang M."/>
            <person name="Wang X."/>
            <person name="Warfsmann J."/>
            <person name="Weissenbach J."/>
            <person name="White D.D."/>
            <person name="White J.D."/>
            <person name="Wiley G.B."/>
            <person name="Wincker P."/>
            <person name="Xing Y."/>
            <person name="Yang L."/>
            <person name="Yao Z."/>
            <person name="Ying F."/>
            <person name="Zhai J."/>
            <person name="Zhou L."/>
            <person name="Zuber A."/>
            <person name="Denarie J."/>
            <person name="Dixon R.A."/>
            <person name="May G.D."/>
            <person name="Schwartz D.C."/>
            <person name="Rogers J."/>
            <person name="Quetier F."/>
            <person name="Town C.D."/>
            <person name="Roe B.A."/>
        </authorList>
    </citation>
    <scope>NUCLEOTIDE SEQUENCE [LARGE SCALE GENOMIC DNA]</scope>
    <source>
        <strain evidence="1">A17</strain>
        <strain evidence="3 4">cv. Jemalong A17</strain>
    </source>
</reference>
<dbReference type="STRING" id="3880.G7LD84"/>
<dbReference type="EMBL" id="PSQE01000008">
    <property type="protein sequence ID" value="RHN43097.1"/>
    <property type="molecule type" value="Genomic_DNA"/>
</dbReference>
<dbReference type="HOGENOM" id="CLU_080290_1_0_1"/>
<evidence type="ECO:0000313" key="5">
    <source>
        <dbReference type="Proteomes" id="UP000265566"/>
    </source>
</evidence>
<name>G7LD84_MEDTR</name>
<dbReference type="OMA" id="MFEMDSE"/>
<gene>
    <name evidence="3" type="primary">11442612</name>
    <name evidence="1" type="ordered locus">MTR_8g093440</name>
    <name evidence="2" type="ORF">MtrunA17_Chr8g0384101</name>
</gene>
<dbReference type="PaxDb" id="3880-AET04723"/>
<dbReference type="PANTHER" id="PTHR31579:SF34">
    <property type="entry name" value="T14N5.3 PROTEIN"/>
    <property type="match status" value="1"/>
</dbReference>
<evidence type="ECO:0000313" key="1">
    <source>
        <dbReference type="EMBL" id="AET04723.1"/>
    </source>
</evidence>
<dbReference type="NCBIfam" id="TIGR01615">
    <property type="entry name" value="A_thal_3542"/>
    <property type="match status" value="1"/>
</dbReference>
<evidence type="ECO:0000313" key="2">
    <source>
        <dbReference type="EMBL" id="RHN43097.1"/>
    </source>
</evidence>
<proteinExistence type="predicted"/>
<dbReference type="InterPro" id="IPR006502">
    <property type="entry name" value="PDDEXK-like"/>
</dbReference>
<evidence type="ECO:0000313" key="4">
    <source>
        <dbReference type="Proteomes" id="UP000002051"/>
    </source>
</evidence>
<keyword evidence="4" id="KW-1185">Reference proteome</keyword>
<dbReference type="OrthoDB" id="691424at2759"/>
<dbReference type="Gramene" id="rna49621">
    <property type="protein sequence ID" value="RHN43097.1"/>
    <property type="gene ID" value="gene49621"/>
</dbReference>
<evidence type="ECO:0000313" key="3">
    <source>
        <dbReference type="EnsemblPlants" id="AET04723"/>
    </source>
</evidence>
<dbReference type="eggNOG" id="ENOG502RGTB">
    <property type="taxonomic scope" value="Eukaryota"/>
</dbReference>
<sequence length="270" mass="30419">MGSLEEDELVQMVHDFIESDHSPNSATTFITSSNHHPLHNRSQYFILKDILRSDTTSTEAKVMKYVLKHLRGKHGSDKTTILSRWLVKRMRKDGLIASLYQTSWSTSLGCPAGEYEYIEVIIEDENNIDDPMRLIVDIDFKSQFELARPTQYYKELIDSLPLIFVGRENKLCKIISLLCSAAKQSLREKGLHVPPWRTTTYMQSKWLSGCRKEPNPVGDGFGIGDNIINGNSNSNSNSNMVVSIVKPNKRDLGGESGLSSQLSNMSINCC</sequence>
<reference evidence="2" key="5">
    <citation type="journal article" date="2018" name="Nat. Plants">
        <title>Whole-genome landscape of Medicago truncatula symbiotic genes.</title>
        <authorList>
            <person name="Pecrix Y."/>
            <person name="Gamas P."/>
            <person name="Carrere S."/>
        </authorList>
    </citation>
    <scope>NUCLEOTIDE SEQUENCE</scope>
    <source>
        <tissue evidence="2">Leaves</tissue>
    </source>
</reference>
<dbReference type="Proteomes" id="UP000265566">
    <property type="component" value="Chromosome 8"/>
</dbReference>
<protein>
    <submittedName>
        <fullName evidence="1">DUF506 family protein</fullName>
    </submittedName>
</protein>
<dbReference type="Proteomes" id="UP000002051">
    <property type="component" value="Chromosome 8"/>
</dbReference>
<reference evidence="3" key="3">
    <citation type="submission" date="2015-04" db="UniProtKB">
        <authorList>
            <consortium name="EnsemblPlants"/>
        </authorList>
    </citation>
    <scope>IDENTIFICATION</scope>
    <source>
        <strain evidence="3">cv. Jemalong A17</strain>
    </source>
</reference>
<reference evidence="5" key="4">
    <citation type="journal article" date="2018" name="Nat. Plants">
        <title>Whole-genome landscape of Medicago truncatula symbiotic genes.</title>
        <authorList>
            <person name="Pecrix Y."/>
            <person name="Staton S.E."/>
            <person name="Sallet E."/>
            <person name="Lelandais-Briere C."/>
            <person name="Moreau S."/>
            <person name="Carrere S."/>
            <person name="Blein T."/>
            <person name="Jardinaud M.F."/>
            <person name="Latrasse D."/>
            <person name="Zouine M."/>
            <person name="Zahm M."/>
            <person name="Kreplak J."/>
            <person name="Mayjonade B."/>
            <person name="Satge C."/>
            <person name="Perez M."/>
            <person name="Cauet S."/>
            <person name="Marande W."/>
            <person name="Chantry-Darmon C."/>
            <person name="Lopez-Roques C."/>
            <person name="Bouchez O."/>
            <person name="Berard A."/>
            <person name="Debelle F."/>
            <person name="Munos S."/>
            <person name="Bendahmane A."/>
            <person name="Berges H."/>
            <person name="Niebel A."/>
            <person name="Buitink J."/>
            <person name="Frugier F."/>
            <person name="Benhamed M."/>
            <person name="Crespi M."/>
            <person name="Gouzy J."/>
            <person name="Gamas P."/>
        </authorList>
    </citation>
    <scope>NUCLEOTIDE SEQUENCE [LARGE SCALE GENOMIC DNA]</scope>
    <source>
        <strain evidence="5">cv. Jemalong A17</strain>
    </source>
</reference>
<dbReference type="EMBL" id="CM001224">
    <property type="protein sequence ID" value="AET04723.1"/>
    <property type="molecule type" value="Genomic_DNA"/>
</dbReference>
<dbReference type="EnsemblPlants" id="AET04723">
    <property type="protein sequence ID" value="AET04723"/>
    <property type="gene ID" value="MTR_8g093440"/>
</dbReference>
<dbReference type="AlphaFoldDB" id="G7LD84"/>
<dbReference type="KEGG" id="mtr:11442612"/>
<accession>G7LD84</accession>